<dbReference type="Pfam" id="PF04931">
    <property type="entry name" value="DNA_pol_phi"/>
    <property type="match status" value="1"/>
</dbReference>
<dbReference type="EMBL" id="JANTQA010000026">
    <property type="protein sequence ID" value="KAJ3442869.1"/>
    <property type="molecule type" value="Genomic_DNA"/>
</dbReference>
<dbReference type="Proteomes" id="UP001146793">
    <property type="component" value="Unassembled WGS sequence"/>
</dbReference>
<evidence type="ECO:0000313" key="4">
    <source>
        <dbReference type="EMBL" id="KAJ3442869.1"/>
    </source>
</evidence>
<gene>
    <name evidence="4" type="ORF">M0812_12621</name>
</gene>
<feature type="region of interest" description="Disordered" evidence="3">
    <location>
        <begin position="761"/>
        <end position="816"/>
    </location>
</feature>
<protein>
    <submittedName>
        <fullName evidence="4">Myb-binding protein 1a family member</fullName>
    </submittedName>
</protein>
<feature type="compositionally biased region" description="Acidic residues" evidence="3">
    <location>
        <begin position="761"/>
        <end position="795"/>
    </location>
</feature>
<evidence type="ECO:0000256" key="3">
    <source>
        <dbReference type="SAM" id="MobiDB-lite"/>
    </source>
</evidence>
<reference evidence="4" key="1">
    <citation type="submission" date="2022-08" db="EMBL/GenBank/DDBJ databases">
        <title>Novel sulphate-reducing endosymbionts in the free-living metamonad Anaeramoeba.</title>
        <authorList>
            <person name="Jerlstrom-Hultqvist J."/>
            <person name="Cepicka I."/>
            <person name="Gallot-Lavallee L."/>
            <person name="Salas-Leiva D."/>
            <person name="Curtis B.A."/>
            <person name="Zahonova K."/>
            <person name="Pipaliya S."/>
            <person name="Dacks J."/>
            <person name="Roger A.J."/>
        </authorList>
    </citation>
    <scope>NUCLEOTIDE SEQUENCE</scope>
    <source>
        <strain evidence="4">Busselton2</strain>
    </source>
</reference>
<dbReference type="AlphaFoldDB" id="A0AAV7ZSQ0"/>
<evidence type="ECO:0000313" key="5">
    <source>
        <dbReference type="Proteomes" id="UP001146793"/>
    </source>
</evidence>
<sequence>MFTSVFSKLTSNAEKVRKKSTLQLFELLKEPEKIKVPLSKDPFEYSLLRLVRGVGSTQNSACQGFSLALTEFLIRYPKITTQEVLKKIATEHRESKSMKSRESFQNLLGRVFGYTCLLRSGRLNLGDNEEVFELESIIKDLIKISRKKSFLSQIAWRLITDIALEISTINYNKYILEILKADFLSRIEDYNAEMIYFLLKIESLGSKSKFKKLSTELKNRKLWKHGELLNKNNLTRFRSVLVRTNHSHPNIHIAWRAICESIKKQYMKNENSKLFQENFSRIWDFICEILLQNSNENIYLCFELAKYFLKEFGSSCVVSLLNEKFLGTFIDLFINKHSVLDKVGQSFFNAILAFFKNQPKHSFEVLKTIYNQPEGFEFLKRHAKKLSNVLFSNLDSKNVILCFDWIHDLFINTKKEIKRRISLKQLQKEKGKENEKEKEKEKRQFNKKKRNEMEIEDERIQTTESGINELRIWIASRIKFLTKISKGTPQTETKSEDFLLKVIKFTALHSMIDYRKNNIEKKIENFKMIQGSQIDEETRDSMRKTFLHLVLHTNYWKPNFTEKELKKKNNLSIQGMMKSGKLWISVILNFVKIMAQENSVFYKLSKRGKDIQNNTEIVLTKLDELFKNSKLYKKTYYHELLVYQILLINCYIQQIFNEFVFNKILSKLNEDFDAIQTMIKKKKNDEILNFTISILIQLISTNSPSIRSLISQLFLFLIPKMKKDNVGPILATITLNDDQILEDYINDSGEDMDFLMSNFDEDSENENENENENDNENDNESDPGSDSGSDSDNEEKDEKQIKKEENVDDDEEDGDDEQMLKMDGLLAQMAKTLSNKIGSNSGKLNAEAQSFRLKVFALVEDFFRIKKGIEPIRCLPLILNCYEELEIYRFKTKKPVFPIFQEIKKFVSTLFTRRNLYEVETIEEFEELLEIFSEMVPFIFNYKLNERMGTQGILFMLKEIFRSQKKFETINEQYKMENLIPTLSKKLFVIEEVFQKIRLLPKFSKRMHFFIELANRYPLVYIELIPTMVKISDIVSQEKVRENKSRNLIMKKIVDSLFVVLRGKKKLNLKSQENQLIEFLNGSLLKRIQLLQKVSPKKLKLYIKCALDLGKFLKSKLNTENFDDKINKVEYKKSLSQIVNKKSGNLAVKSFSKDILKILNSSNSKTSEETPKIDSPEQKSKKRRTNKQKQNKNKNKNKNKKKK</sequence>
<dbReference type="PANTHER" id="PTHR13213:SF2">
    <property type="entry name" value="MYB-BINDING PROTEIN 1A"/>
    <property type="match status" value="1"/>
</dbReference>
<name>A0AAV7ZSQ0_9EUKA</name>
<feature type="region of interest" description="Disordered" evidence="3">
    <location>
        <begin position="1162"/>
        <end position="1203"/>
    </location>
</feature>
<organism evidence="4 5">
    <name type="scientific">Anaeramoeba flamelloides</name>
    <dbReference type="NCBI Taxonomy" id="1746091"/>
    <lineage>
        <taxon>Eukaryota</taxon>
        <taxon>Metamonada</taxon>
        <taxon>Anaeramoebidae</taxon>
        <taxon>Anaeramoeba</taxon>
    </lineage>
</organism>
<dbReference type="GO" id="GO:0006355">
    <property type="term" value="P:regulation of DNA-templated transcription"/>
    <property type="evidence" value="ECO:0007669"/>
    <property type="project" value="InterPro"/>
</dbReference>
<dbReference type="GO" id="GO:0003677">
    <property type="term" value="F:DNA binding"/>
    <property type="evidence" value="ECO:0007669"/>
    <property type="project" value="InterPro"/>
</dbReference>
<evidence type="ECO:0000256" key="2">
    <source>
        <dbReference type="ARBA" id="ARBA00023242"/>
    </source>
</evidence>
<comment type="subcellular location">
    <subcellularLocation>
        <location evidence="1">Nucleus</location>
    </subcellularLocation>
</comment>
<dbReference type="PANTHER" id="PTHR13213">
    <property type="entry name" value="MYB-BINDING PROTEIN 1A FAMILY MEMBER"/>
    <property type="match status" value="1"/>
</dbReference>
<dbReference type="GO" id="GO:0005730">
    <property type="term" value="C:nucleolus"/>
    <property type="evidence" value="ECO:0007669"/>
    <property type="project" value="InterPro"/>
</dbReference>
<feature type="region of interest" description="Disordered" evidence="3">
    <location>
        <begin position="428"/>
        <end position="450"/>
    </location>
</feature>
<feature type="compositionally biased region" description="Basic residues" evidence="3">
    <location>
        <begin position="1180"/>
        <end position="1203"/>
    </location>
</feature>
<evidence type="ECO:0000256" key="1">
    <source>
        <dbReference type="ARBA" id="ARBA00004123"/>
    </source>
</evidence>
<dbReference type="InterPro" id="IPR007015">
    <property type="entry name" value="DNA_pol_V/MYBBP1A"/>
</dbReference>
<comment type="caution">
    <text evidence="4">The sequence shown here is derived from an EMBL/GenBank/DDBJ whole genome shotgun (WGS) entry which is preliminary data.</text>
</comment>
<feature type="compositionally biased region" description="Basic and acidic residues" evidence="3">
    <location>
        <begin position="796"/>
        <end position="805"/>
    </location>
</feature>
<feature type="compositionally biased region" description="Basic and acidic residues" evidence="3">
    <location>
        <begin position="428"/>
        <end position="444"/>
    </location>
</feature>
<feature type="compositionally biased region" description="Basic and acidic residues" evidence="3">
    <location>
        <begin position="1166"/>
        <end position="1179"/>
    </location>
</feature>
<proteinExistence type="predicted"/>
<feature type="compositionally biased region" description="Acidic residues" evidence="3">
    <location>
        <begin position="806"/>
        <end position="816"/>
    </location>
</feature>
<accession>A0AAV7ZSQ0</accession>
<keyword evidence="2" id="KW-0539">Nucleus</keyword>